<evidence type="ECO:0000313" key="2">
    <source>
        <dbReference type="Proteomes" id="UP000324222"/>
    </source>
</evidence>
<proteinExistence type="predicted"/>
<evidence type="ECO:0000313" key="1">
    <source>
        <dbReference type="EMBL" id="MPC36178.1"/>
    </source>
</evidence>
<name>A0A5B7ESE3_PORTR</name>
<protein>
    <submittedName>
        <fullName evidence="1">Uncharacterized protein</fullName>
    </submittedName>
</protein>
<dbReference type="AlphaFoldDB" id="A0A5B7ESE3"/>
<keyword evidence="2" id="KW-1185">Reference proteome</keyword>
<reference evidence="1 2" key="1">
    <citation type="submission" date="2019-05" db="EMBL/GenBank/DDBJ databases">
        <title>Another draft genome of Portunus trituberculatus and its Hox gene families provides insights of decapod evolution.</title>
        <authorList>
            <person name="Jeong J.-H."/>
            <person name="Song I."/>
            <person name="Kim S."/>
            <person name="Choi T."/>
            <person name="Kim D."/>
            <person name="Ryu S."/>
            <person name="Kim W."/>
        </authorList>
    </citation>
    <scope>NUCLEOTIDE SEQUENCE [LARGE SCALE GENOMIC DNA]</scope>
    <source>
        <tissue evidence="1">Muscle</tissue>
    </source>
</reference>
<dbReference type="Proteomes" id="UP000324222">
    <property type="component" value="Unassembled WGS sequence"/>
</dbReference>
<gene>
    <name evidence="1" type="ORF">E2C01_029626</name>
</gene>
<dbReference type="EMBL" id="VSRR010003443">
    <property type="protein sequence ID" value="MPC36178.1"/>
    <property type="molecule type" value="Genomic_DNA"/>
</dbReference>
<sequence length="82" mass="9272">MSCSIPRQPSTSWPASVNHPVFVNRGNISTSYPEHPTHSCTVKLHHSDTRIIKLDYAMKEQSIECTPGDTFHSHTAARQQRE</sequence>
<comment type="caution">
    <text evidence="1">The sequence shown here is derived from an EMBL/GenBank/DDBJ whole genome shotgun (WGS) entry which is preliminary data.</text>
</comment>
<organism evidence="1 2">
    <name type="scientific">Portunus trituberculatus</name>
    <name type="common">Swimming crab</name>
    <name type="synonym">Neptunus trituberculatus</name>
    <dbReference type="NCBI Taxonomy" id="210409"/>
    <lineage>
        <taxon>Eukaryota</taxon>
        <taxon>Metazoa</taxon>
        <taxon>Ecdysozoa</taxon>
        <taxon>Arthropoda</taxon>
        <taxon>Crustacea</taxon>
        <taxon>Multicrustacea</taxon>
        <taxon>Malacostraca</taxon>
        <taxon>Eumalacostraca</taxon>
        <taxon>Eucarida</taxon>
        <taxon>Decapoda</taxon>
        <taxon>Pleocyemata</taxon>
        <taxon>Brachyura</taxon>
        <taxon>Eubrachyura</taxon>
        <taxon>Portunoidea</taxon>
        <taxon>Portunidae</taxon>
        <taxon>Portuninae</taxon>
        <taxon>Portunus</taxon>
    </lineage>
</organism>
<accession>A0A5B7ESE3</accession>